<dbReference type="EMBL" id="BMVF01000003">
    <property type="protein sequence ID" value="GHD86186.1"/>
    <property type="molecule type" value="Genomic_DNA"/>
</dbReference>
<protein>
    <submittedName>
        <fullName evidence="1">Uncharacterized protein</fullName>
    </submittedName>
</protein>
<evidence type="ECO:0000313" key="1">
    <source>
        <dbReference type="EMBL" id="GHD86186.1"/>
    </source>
</evidence>
<reference evidence="1" key="2">
    <citation type="submission" date="2020-09" db="EMBL/GenBank/DDBJ databases">
        <authorList>
            <person name="Sun Q."/>
            <person name="Ohkuma M."/>
        </authorList>
    </citation>
    <scope>NUCLEOTIDE SEQUENCE</scope>
    <source>
        <strain evidence="1">JCM 4654</strain>
    </source>
</reference>
<organism evidence="1 2">
    <name type="scientific">Streptomyces naganishii JCM 4654</name>
    <dbReference type="NCBI Taxonomy" id="1306179"/>
    <lineage>
        <taxon>Bacteria</taxon>
        <taxon>Bacillati</taxon>
        <taxon>Actinomycetota</taxon>
        <taxon>Actinomycetes</taxon>
        <taxon>Kitasatosporales</taxon>
        <taxon>Streptomycetaceae</taxon>
        <taxon>Streptomyces</taxon>
    </lineage>
</organism>
<sequence length="39" mass="4305">MSEELIPRLAGIRLAGDVPRVRCDFVNGIKRLPVEVTLA</sequence>
<proteinExistence type="predicted"/>
<reference evidence="1" key="1">
    <citation type="journal article" date="2014" name="Int. J. Syst. Evol. Microbiol.">
        <title>Complete genome sequence of Corynebacterium casei LMG S-19264T (=DSM 44701T), isolated from a smear-ripened cheese.</title>
        <authorList>
            <consortium name="US DOE Joint Genome Institute (JGI-PGF)"/>
            <person name="Walter F."/>
            <person name="Albersmeier A."/>
            <person name="Kalinowski J."/>
            <person name="Ruckert C."/>
        </authorList>
    </citation>
    <scope>NUCLEOTIDE SEQUENCE</scope>
    <source>
        <strain evidence="1">JCM 4654</strain>
    </source>
</reference>
<evidence type="ECO:0000313" key="2">
    <source>
        <dbReference type="Proteomes" id="UP000608955"/>
    </source>
</evidence>
<gene>
    <name evidence="1" type="ORF">GCM10010508_13270</name>
</gene>
<accession>A0A918XZZ1</accession>
<dbReference type="AlphaFoldDB" id="A0A918XZZ1"/>
<keyword evidence="2" id="KW-1185">Reference proteome</keyword>
<dbReference type="Proteomes" id="UP000608955">
    <property type="component" value="Unassembled WGS sequence"/>
</dbReference>
<name>A0A918XZZ1_9ACTN</name>
<comment type="caution">
    <text evidence="1">The sequence shown here is derived from an EMBL/GenBank/DDBJ whole genome shotgun (WGS) entry which is preliminary data.</text>
</comment>